<evidence type="ECO:0000313" key="1">
    <source>
        <dbReference type="EMBL" id="KAF2719638.1"/>
    </source>
</evidence>
<reference evidence="1" key="1">
    <citation type="journal article" date="2020" name="Stud. Mycol.">
        <title>101 Dothideomycetes genomes: a test case for predicting lifestyles and emergence of pathogens.</title>
        <authorList>
            <person name="Haridas S."/>
            <person name="Albert R."/>
            <person name="Binder M."/>
            <person name="Bloem J."/>
            <person name="Labutti K."/>
            <person name="Salamov A."/>
            <person name="Andreopoulos B."/>
            <person name="Baker S."/>
            <person name="Barry K."/>
            <person name="Bills G."/>
            <person name="Bluhm B."/>
            <person name="Cannon C."/>
            <person name="Castanera R."/>
            <person name="Culley D."/>
            <person name="Daum C."/>
            <person name="Ezra D."/>
            <person name="Gonzalez J."/>
            <person name="Henrissat B."/>
            <person name="Kuo A."/>
            <person name="Liang C."/>
            <person name="Lipzen A."/>
            <person name="Lutzoni F."/>
            <person name="Magnuson J."/>
            <person name="Mondo S."/>
            <person name="Nolan M."/>
            <person name="Ohm R."/>
            <person name="Pangilinan J."/>
            <person name="Park H.-J."/>
            <person name="Ramirez L."/>
            <person name="Alfaro M."/>
            <person name="Sun H."/>
            <person name="Tritt A."/>
            <person name="Yoshinaga Y."/>
            <person name="Zwiers L.-H."/>
            <person name="Turgeon B."/>
            <person name="Goodwin S."/>
            <person name="Spatafora J."/>
            <person name="Crous P."/>
            <person name="Grigoriev I."/>
        </authorList>
    </citation>
    <scope>NUCLEOTIDE SEQUENCE</scope>
    <source>
        <strain evidence="1">CBS 116435</strain>
    </source>
</reference>
<comment type="caution">
    <text evidence="1">The sequence shown here is derived from an EMBL/GenBank/DDBJ whole genome shotgun (WGS) entry which is preliminary data.</text>
</comment>
<gene>
    <name evidence="1" type="ORF">K431DRAFT_305076</name>
</gene>
<evidence type="ECO:0000313" key="2">
    <source>
        <dbReference type="Proteomes" id="UP000799441"/>
    </source>
</evidence>
<proteinExistence type="predicted"/>
<dbReference type="EMBL" id="MU003809">
    <property type="protein sequence ID" value="KAF2719638.1"/>
    <property type="molecule type" value="Genomic_DNA"/>
</dbReference>
<dbReference type="AlphaFoldDB" id="A0A9P4UNB8"/>
<dbReference type="Proteomes" id="UP000799441">
    <property type="component" value="Unassembled WGS sequence"/>
</dbReference>
<dbReference type="OrthoDB" id="4358152at2759"/>
<sequence>MASVYSLPAPIPLFIAKLLPDLKALDALRQSCSLFAVVFARHAVELLEHVMLATLHEDTIVELRTYVLVSADRRRWQQTEGAMEHLHANANAPLDRGVSIEAVSLALRAFSALHSLCSQVVERKFDELYGLPHQHPTTNLVNRSLEYLLNAESVAYDVPTPWPVDWIEEQRILQALFHLRSCALLGQDPDRLITRPGRRIPGFSLVHECSHLFDACVLEIVRRTTVLPQQSDWQAPAATPLAHCDPSRRHVHDEFCKTSWKTYGWLIFHAPLCHVRPTPFTPDDWPVFRELGLGVWSRRRLEEDLELGHRASSPLKGTACVREDGGKRHACSHEIIFTWWILYKAQRSCSASC</sequence>
<name>A0A9P4UNB8_9PEZI</name>
<protein>
    <submittedName>
        <fullName evidence="1">Uncharacterized protein</fullName>
    </submittedName>
</protein>
<keyword evidence="2" id="KW-1185">Reference proteome</keyword>
<accession>A0A9P4UNB8</accession>
<organism evidence="1 2">
    <name type="scientific">Polychaeton citri CBS 116435</name>
    <dbReference type="NCBI Taxonomy" id="1314669"/>
    <lineage>
        <taxon>Eukaryota</taxon>
        <taxon>Fungi</taxon>
        <taxon>Dikarya</taxon>
        <taxon>Ascomycota</taxon>
        <taxon>Pezizomycotina</taxon>
        <taxon>Dothideomycetes</taxon>
        <taxon>Dothideomycetidae</taxon>
        <taxon>Capnodiales</taxon>
        <taxon>Capnodiaceae</taxon>
        <taxon>Polychaeton</taxon>
    </lineage>
</organism>